<dbReference type="GO" id="GO:0005829">
    <property type="term" value="C:cytosol"/>
    <property type="evidence" value="ECO:0007669"/>
    <property type="project" value="TreeGrafter"/>
</dbReference>
<feature type="coiled-coil region" evidence="3">
    <location>
        <begin position="38"/>
        <end position="65"/>
    </location>
</feature>
<evidence type="ECO:0000256" key="2">
    <source>
        <dbReference type="ARBA" id="ARBA00022729"/>
    </source>
</evidence>
<reference evidence="5 6" key="1">
    <citation type="submission" date="2018-12" db="EMBL/GenBank/DDBJ databases">
        <title>Complete genome of Nonlabens sp. MJ115.</title>
        <authorList>
            <person name="Choi H.S."/>
            <person name="Jung J."/>
        </authorList>
    </citation>
    <scope>NUCLEOTIDE SEQUENCE [LARGE SCALE GENOMIC DNA]</scope>
    <source>
        <strain evidence="5 6">MJ115</strain>
    </source>
</reference>
<keyword evidence="2 4" id="KW-0732">Signal</keyword>
<dbReference type="Gene3D" id="3.30.910.20">
    <property type="entry name" value="Skp domain"/>
    <property type="match status" value="1"/>
</dbReference>
<keyword evidence="3" id="KW-0175">Coiled coil</keyword>
<evidence type="ECO:0000256" key="1">
    <source>
        <dbReference type="ARBA" id="ARBA00009091"/>
    </source>
</evidence>
<dbReference type="GO" id="GO:0050821">
    <property type="term" value="P:protein stabilization"/>
    <property type="evidence" value="ECO:0007669"/>
    <property type="project" value="TreeGrafter"/>
</dbReference>
<dbReference type="RefSeq" id="WP_126448672.1">
    <property type="nucleotide sequence ID" value="NZ_CP034549.1"/>
</dbReference>
<feature type="signal peptide" evidence="4">
    <location>
        <begin position="1"/>
        <end position="17"/>
    </location>
</feature>
<evidence type="ECO:0000313" key="5">
    <source>
        <dbReference type="EMBL" id="AZQ44957.1"/>
    </source>
</evidence>
<dbReference type="PANTHER" id="PTHR35089:SF1">
    <property type="entry name" value="CHAPERONE PROTEIN SKP"/>
    <property type="match status" value="1"/>
</dbReference>
<dbReference type="AlphaFoldDB" id="A0A3S9N0L5"/>
<evidence type="ECO:0000256" key="3">
    <source>
        <dbReference type="SAM" id="Coils"/>
    </source>
</evidence>
<feature type="chain" id="PRO_5019438978" evidence="4">
    <location>
        <begin position="18"/>
        <end position="166"/>
    </location>
</feature>
<dbReference type="OrthoDB" id="1524711at2"/>
<dbReference type="GO" id="GO:0051082">
    <property type="term" value="F:unfolded protein binding"/>
    <property type="evidence" value="ECO:0007669"/>
    <property type="project" value="InterPro"/>
</dbReference>
<accession>A0A3S9N0L5</accession>
<keyword evidence="6" id="KW-1185">Reference proteome</keyword>
<dbReference type="PANTHER" id="PTHR35089">
    <property type="entry name" value="CHAPERONE PROTEIN SKP"/>
    <property type="match status" value="1"/>
</dbReference>
<comment type="similarity">
    <text evidence="1">Belongs to the Skp family.</text>
</comment>
<dbReference type="Pfam" id="PF03938">
    <property type="entry name" value="OmpH"/>
    <property type="match status" value="1"/>
</dbReference>
<gene>
    <name evidence="5" type="ORF">EJ995_12245</name>
</gene>
<protein>
    <submittedName>
        <fullName evidence="5">OmpH family outer membrane protein</fullName>
    </submittedName>
</protein>
<evidence type="ECO:0000256" key="4">
    <source>
        <dbReference type="SAM" id="SignalP"/>
    </source>
</evidence>
<name>A0A3S9N0L5_9FLAO</name>
<dbReference type="EMBL" id="CP034549">
    <property type="protein sequence ID" value="AZQ44957.1"/>
    <property type="molecule type" value="Genomic_DNA"/>
</dbReference>
<organism evidence="5 6">
    <name type="scientific">Nonlabens ponticola</name>
    <dbReference type="NCBI Taxonomy" id="2496866"/>
    <lineage>
        <taxon>Bacteria</taxon>
        <taxon>Pseudomonadati</taxon>
        <taxon>Bacteroidota</taxon>
        <taxon>Flavobacteriia</taxon>
        <taxon>Flavobacteriales</taxon>
        <taxon>Flavobacteriaceae</taxon>
        <taxon>Nonlabens</taxon>
    </lineage>
</organism>
<proteinExistence type="inferred from homology"/>
<dbReference type="Proteomes" id="UP000279600">
    <property type="component" value="Chromosome"/>
</dbReference>
<dbReference type="InterPro" id="IPR005632">
    <property type="entry name" value="Chaperone_Skp"/>
</dbReference>
<dbReference type="SUPFAM" id="SSF111384">
    <property type="entry name" value="OmpH-like"/>
    <property type="match status" value="1"/>
</dbReference>
<evidence type="ECO:0000313" key="6">
    <source>
        <dbReference type="Proteomes" id="UP000279600"/>
    </source>
</evidence>
<sequence length="166" mass="18270">MKKVLLLLFLVAGSAMAQTGYVQYEAILANMPEVEPIRKEITQLTQKLQADLQEMEAKSAAKMQELQYQAQKPNVTEAEQQNIQQQAAALQKEYVNSSKAAELQLGAKENDLMKPILEKLNKAIEEVAKAKGLKAVVDGKVLIYAEPGVNITKEVAMKLGIDTEGK</sequence>
<dbReference type="InterPro" id="IPR024930">
    <property type="entry name" value="Skp_dom_sf"/>
</dbReference>
<dbReference type="SMART" id="SM00935">
    <property type="entry name" value="OmpH"/>
    <property type="match status" value="1"/>
</dbReference>
<dbReference type="KEGG" id="noj:EJ995_12245"/>